<dbReference type="EnsemblMetazoa" id="tetur21g02700.1">
    <property type="protein sequence ID" value="tetur21g02700.1"/>
    <property type="gene ID" value="tetur21g02700"/>
</dbReference>
<proteinExistence type="predicted"/>
<organism evidence="1 2">
    <name type="scientific">Tetranychus urticae</name>
    <name type="common">Two-spotted spider mite</name>
    <dbReference type="NCBI Taxonomy" id="32264"/>
    <lineage>
        <taxon>Eukaryota</taxon>
        <taxon>Metazoa</taxon>
        <taxon>Ecdysozoa</taxon>
        <taxon>Arthropoda</taxon>
        <taxon>Chelicerata</taxon>
        <taxon>Arachnida</taxon>
        <taxon>Acari</taxon>
        <taxon>Acariformes</taxon>
        <taxon>Trombidiformes</taxon>
        <taxon>Prostigmata</taxon>
        <taxon>Eleutherengona</taxon>
        <taxon>Raphignathae</taxon>
        <taxon>Tetranychoidea</taxon>
        <taxon>Tetranychidae</taxon>
        <taxon>Tetranychus</taxon>
    </lineage>
</organism>
<dbReference type="EMBL" id="CAEY01000551">
    <property type="status" value="NOT_ANNOTATED_CDS"/>
    <property type="molecule type" value="Genomic_DNA"/>
</dbReference>
<dbReference type="HOGENOM" id="CLU_3360328_0_0_1"/>
<reference evidence="2" key="1">
    <citation type="submission" date="2011-08" db="EMBL/GenBank/DDBJ databases">
        <authorList>
            <person name="Rombauts S."/>
        </authorList>
    </citation>
    <scope>NUCLEOTIDE SEQUENCE</scope>
    <source>
        <strain evidence="2">London</strain>
    </source>
</reference>
<reference evidence="1" key="2">
    <citation type="submission" date="2015-06" db="UniProtKB">
        <authorList>
            <consortium name="EnsemblMetazoa"/>
        </authorList>
    </citation>
    <scope>IDENTIFICATION</scope>
</reference>
<accession>T1KUA3</accession>
<name>T1KUA3_TETUR</name>
<keyword evidence="2" id="KW-1185">Reference proteome</keyword>
<evidence type="ECO:0000313" key="2">
    <source>
        <dbReference type="Proteomes" id="UP000015104"/>
    </source>
</evidence>
<evidence type="ECO:0000313" key="1">
    <source>
        <dbReference type="EnsemblMetazoa" id="tetur21g02700.1"/>
    </source>
</evidence>
<sequence length="36" mass="4079">MLHWYTSLKSFLQKTVILDANKSAILLIYLTISVPG</sequence>
<dbReference type="AlphaFoldDB" id="T1KUA3"/>
<dbReference type="Proteomes" id="UP000015104">
    <property type="component" value="Unassembled WGS sequence"/>
</dbReference>
<protein>
    <submittedName>
        <fullName evidence="1">Uncharacterized protein</fullName>
    </submittedName>
</protein>